<dbReference type="InterPro" id="IPR050912">
    <property type="entry name" value="LOX-like_protein"/>
</dbReference>
<evidence type="ECO:0000256" key="7">
    <source>
        <dbReference type="ARBA" id="ARBA00064153"/>
    </source>
</evidence>
<name>A0A8C8SSF1_9SAUR</name>
<evidence type="ECO:0000256" key="1">
    <source>
        <dbReference type="ARBA" id="ARBA00022729"/>
    </source>
</evidence>
<evidence type="ECO:0000313" key="13">
    <source>
        <dbReference type="Proteomes" id="UP000694393"/>
    </source>
</evidence>
<dbReference type="SUPFAM" id="SSF56487">
    <property type="entry name" value="SRCR-like"/>
    <property type="match status" value="3"/>
</dbReference>
<comment type="subunit">
    <text evidence="7">Interacts with LGALS1 and laminin.</text>
</comment>
<evidence type="ECO:0000256" key="6">
    <source>
        <dbReference type="ARBA" id="ARBA00058074"/>
    </source>
</evidence>
<accession>A0A8C8SSF1</accession>
<dbReference type="PROSITE" id="PS50287">
    <property type="entry name" value="SRCR_2"/>
    <property type="match status" value="3"/>
</dbReference>
<feature type="disulfide bond" evidence="9">
    <location>
        <begin position="95"/>
        <end position="105"/>
    </location>
</feature>
<keyword evidence="3 9" id="KW-1015">Disulfide bond</keyword>
<dbReference type="PANTHER" id="PTHR45817:SF9">
    <property type="entry name" value="SRCR DOMAIN-CONTAINING PROTEIN"/>
    <property type="match status" value="1"/>
</dbReference>
<reference evidence="12" key="1">
    <citation type="submission" date="2025-08" db="UniProtKB">
        <authorList>
            <consortium name="Ensembl"/>
        </authorList>
    </citation>
    <scope>IDENTIFICATION</scope>
</reference>
<feature type="domain" description="SRCR" evidence="11">
    <location>
        <begin position="134"/>
        <end position="235"/>
    </location>
</feature>
<keyword evidence="5" id="KW-0325">Glycoprotein</keyword>
<dbReference type="PANTHER" id="PTHR45817">
    <property type="entry name" value="LYSYL OXIDASE-LIKE-RELATED"/>
    <property type="match status" value="1"/>
</dbReference>
<dbReference type="Ensembl" id="ENSPCET00000024701.1">
    <property type="protein sequence ID" value="ENSPCEP00000023905.1"/>
    <property type="gene ID" value="ENSPCEG00000018102.1"/>
</dbReference>
<feature type="disulfide bond" evidence="9">
    <location>
        <begin position="204"/>
        <end position="214"/>
    </location>
</feature>
<dbReference type="GO" id="GO:0005615">
    <property type="term" value="C:extracellular space"/>
    <property type="evidence" value="ECO:0007669"/>
    <property type="project" value="TreeGrafter"/>
</dbReference>
<reference evidence="12" key="2">
    <citation type="submission" date="2025-09" db="UniProtKB">
        <authorList>
            <consortium name="Ensembl"/>
        </authorList>
    </citation>
    <scope>IDENTIFICATION</scope>
</reference>
<feature type="signal peptide" evidence="10">
    <location>
        <begin position="1"/>
        <end position="20"/>
    </location>
</feature>
<dbReference type="Proteomes" id="UP000694393">
    <property type="component" value="Unplaced"/>
</dbReference>
<feature type="disulfide bond" evidence="9">
    <location>
        <begin position="313"/>
        <end position="323"/>
    </location>
</feature>
<dbReference type="AlphaFoldDB" id="A0A8C8SSF1"/>
<dbReference type="SMART" id="SM00202">
    <property type="entry name" value="SR"/>
    <property type="match status" value="3"/>
</dbReference>
<dbReference type="FunFam" id="3.10.250.10:FF:000009">
    <property type="entry name" value="WC1"/>
    <property type="match status" value="1"/>
</dbReference>
<organism evidence="12 13">
    <name type="scientific">Pelusios castaneus</name>
    <name type="common">West African mud turtle</name>
    <dbReference type="NCBI Taxonomy" id="367368"/>
    <lineage>
        <taxon>Eukaryota</taxon>
        <taxon>Metazoa</taxon>
        <taxon>Chordata</taxon>
        <taxon>Craniata</taxon>
        <taxon>Vertebrata</taxon>
        <taxon>Euteleostomi</taxon>
        <taxon>Archelosauria</taxon>
        <taxon>Testudinata</taxon>
        <taxon>Testudines</taxon>
        <taxon>Pleurodira</taxon>
        <taxon>Pelomedusidae</taxon>
        <taxon>Pelusios</taxon>
    </lineage>
</organism>
<dbReference type="Gene3D" id="3.10.250.10">
    <property type="entry name" value="SRCR-like domain"/>
    <property type="match status" value="3"/>
</dbReference>
<evidence type="ECO:0000256" key="8">
    <source>
        <dbReference type="ARBA" id="ARBA00069168"/>
    </source>
</evidence>
<evidence type="ECO:0000256" key="4">
    <source>
        <dbReference type="ARBA" id="ARBA00023170"/>
    </source>
</evidence>
<dbReference type="GO" id="GO:0004720">
    <property type="term" value="F:protein-lysine 6-oxidase activity"/>
    <property type="evidence" value="ECO:0007669"/>
    <property type="project" value="TreeGrafter"/>
</dbReference>
<dbReference type="InterPro" id="IPR036772">
    <property type="entry name" value="SRCR-like_dom_sf"/>
</dbReference>
<keyword evidence="4" id="KW-0675">Receptor</keyword>
<protein>
    <recommendedName>
        <fullName evidence="8">Soluble scavenger receptor cysteine-rich domain-containing protein SSC5D</fullName>
    </recommendedName>
</protein>
<feature type="domain" description="SRCR" evidence="11">
    <location>
        <begin position="24"/>
        <end position="125"/>
    </location>
</feature>
<dbReference type="PROSITE" id="PS00420">
    <property type="entry name" value="SRCR_1"/>
    <property type="match status" value="3"/>
</dbReference>
<dbReference type="InterPro" id="IPR001190">
    <property type="entry name" value="SRCR"/>
</dbReference>
<evidence type="ECO:0000256" key="10">
    <source>
        <dbReference type="SAM" id="SignalP"/>
    </source>
</evidence>
<evidence type="ECO:0000313" key="12">
    <source>
        <dbReference type="Ensembl" id="ENSPCEP00000023905.1"/>
    </source>
</evidence>
<feature type="domain" description="SRCR" evidence="11">
    <location>
        <begin position="240"/>
        <end position="344"/>
    </location>
</feature>
<evidence type="ECO:0000256" key="3">
    <source>
        <dbReference type="ARBA" id="ARBA00023157"/>
    </source>
</evidence>
<evidence type="ECO:0000256" key="2">
    <source>
        <dbReference type="ARBA" id="ARBA00022737"/>
    </source>
</evidence>
<evidence type="ECO:0000256" key="9">
    <source>
        <dbReference type="PROSITE-ProRule" id="PRU00196"/>
    </source>
</evidence>
<evidence type="ECO:0000259" key="11">
    <source>
        <dbReference type="PROSITE" id="PS50287"/>
    </source>
</evidence>
<sequence length="346" mass="37802">MDLRLCLWFCFAASVGVSSASLEVRLVDGPNRCAGRVEVHVDGQWGTVCDDGWDMDDVAVVCRQLGCGKTGVALTSKVYGPGPTSYPVLMTDVKCQGTEASLGSCQYEDLGHLCQHDEDAGARCQAEELPMLPVRLVGNGKRCSGQVEIYHEDQWGAVCGLGWDLTDAKVLCRELGCGSPWNINHYCNNFSRSSAPILRGLLNCNGQEASLIDCPFQSWAGRHCPHFLETGVVCQEPFALRLVDGPTKCSGRLEVQHDGQWGTVCDDDWTANNYEVVCQELGCGPAEPLSPQLQDRPRFGPGVGQIWLDNIRCRGNESTLQDCAHPVWGYHDCTHYEDVSVVCQAS</sequence>
<comment type="caution">
    <text evidence="9">Lacks conserved residue(s) required for the propagation of feature annotation.</text>
</comment>
<feature type="chain" id="PRO_5034209543" description="Soluble scavenger receptor cysteine-rich domain-containing protein SSC5D" evidence="10">
    <location>
        <begin position="21"/>
        <end position="346"/>
    </location>
</feature>
<keyword evidence="2" id="KW-0677">Repeat</keyword>
<dbReference type="FunFam" id="3.10.250.10:FF:000007">
    <property type="entry name" value="Soluble scavenger receptor cysteine-rich domain-containing protein SSC5D"/>
    <property type="match status" value="2"/>
</dbReference>
<dbReference type="Pfam" id="PF00530">
    <property type="entry name" value="SRCR"/>
    <property type="match status" value="3"/>
</dbReference>
<dbReference type="PRINTS" id="PR00258">
    <property type="entry name" value="SPERACTRCPTR"/>
</dbReference>
<proteinExistence type="predicted"/>
<keyword evidence="13" id="KW-1185">Reference proteome</keyword>
<keyword evidence="1 10" id="KW-0732">Signal</keyword>
<comment type="function">
    <text evidence="6">Binds to extracellular matrix proteins. Binds to pathogen-associated molecular patterns (PAMPs) present on the cell walls of Gram-positive and Gram-negative bacteria and fungi, behaving as a pattern recognition receptor (PRR). Induces bacterial and fungal aggregation and subsequent inhibition of PAMP-induced cytokine release. Does not possess intrinsic bactericidal activity. May play a role in the innate defense and homeostasis of certain epithelial surfaces.</text>
</comment>
<dbReference type="GO" id="GO:0016020">
    <property type="term" value="C:membrane"/>
    <property type="evidence" value="ECO:0007669"/>
    <property type="project" value="InterPro"/>
</dbReference>
<evidence type="ECO:0000256" key="5">
    <source>
        <dbReference type="ARBA" id="ARBA00023180"/>
    </source>
</evidence>